<sequence length="432" mass="49178">MRSVTSFLLLVLLLVGLASATIHFQETFEDGWKDKWVVSKWKQDEGTAGKFAHTAGKWYGDAENKGIQTSQDARFYAISAKFPAFSNEGKDLVVQYTVKNENKVDCGGSYIKLLPATVDQENFNGDSEYNIMFGPDVCGAQKRIHVIFNYKGKNYLIKKEINKVETDQLTHQYTLIVKPDNTYKVLVDNKEAQSGSLAEDWEMLAPKTIKDPNASKPEDWVNDKEIDDPEDVKPENYDDIPATIVDPDATKPDDWNEEDDGEWEAPVIANPEFKGAWKAKKIPNPAYKGEWVHPLVDNPEYQDDKNLYLYKNIGAVGFELWQVKSGSIFDNILIADSEEDATAFSEKNFESIQEGEKKMFEEIEEKRKAEEKQKLEDEKKKQEEAAAAEKEQHSDHEHSEADEEQELIKTQTGNKDEVKPPKAAKKVDHDEL</sequence>
<dbReference type="Gene3D" id="2.10.250.10">
    <property type="entry name" value="Calreticulin/calnexin, P domain"/>
    <property type="match status" value="1"/>
</dbReference>
<dbReference type="GO" id="GO:0051082">
    <property type="term" value="F:unfolded protein binding"/>
    <property type="evidence" value="ECO:0007669"/>
    <property type="project" value="InterPro"/>
</dbReference>
<feature type="binding site" evidence="13">
    <location>
        <position position="136"/>
    </location>
    <ligand>
        <name>an alpha-D-glucoside</name>
        <dbReference type="ChEBI" id="CHEBI:22390"/>
    </ligand>
</feature>
<keyword evidence="5" id="KW-0430">Lectin</keyword>
<dbReference type="InterPro" id="IPR001580">
    <property type="entry name" value="Calret/calnex"/>
</dbReference>
<evidence type="ECO:0000256" key="11">
    <source>
        <dbReference type="ARBA" id="ARBA00023186"/>
    </source>
</evidence>
<dbReference type="PANTHER" id="PTHR11073">
    <property type="entry name" value="CALRETICULIN AND CALNEXIN"/>
    <property type="match status" value="1"/>
</dbReference>
<dbReference type="GO" id="GO:0005788">
    <property type="term" value="C:endoplasmic reticulum lumen"/>
    <property type="evidence" value="ECO:0007669"/>
    <property type="project" value="UniProtKB-SubCell"/>
</dbReference>
<dbReference type="InterPro" id="IPR009033">
    <property type="entry name" value="Calreticulin/calnexin_P_dom_sf"/>
</dbReference>
<dbReference type="Gene3D" id="2.60.120.200">
    <property type="match status" value="1"/>
</dbReference>
<dbReference type="GO" id="GO:0006457">
    <property type="term" value="P:protein folding"/>
    <property type="evidence" value="ECO:0007669"/>
    <property type="project" value="InterPro"/>
</dbReference>
<comment type="caution">
    <text evidence="17">The sequence shown here is derived from an EMBL/GenBank/DDBJ whole genome shotgun (WGS) entry which is preliminary data.</text>
</comment>
<evidence type="ECO:0000256" key="4">
    <source>
        <dbReference type="ARBA" id="ARBA00022729"/>
    </source>
</evidence>
<evidence type="ECO:0000256" key="6">
    <source>
        <dbReference type="ARBA" id="ARBA00022737"/>
    </source>
</evidence>
<evidence type="ECO:0000256" key="1">
    <source>
        <dbReference type="ARBA" id="ARBA00004319"/>
    </source>
</evidence>
<feature type="region of interest" description="Disordered" evidence="16">
    <location>
        <begin position="209"/>
        <end position="260"/>
    </location>
</feature>
<dbReference type="SUPFAM" id="SSF49899">
    <property type="entry name" value="Concanavalin A-like lectins/glucanases"/>
    <property type="match status" value="1"/>
</dbReference>
<dbReference type="PRINTS" id="PR00626">
    <property type="entry name" value="CALRETICULIN"/>
</dbReference>
<dbReference type="GO" id="GO:0036503">
    <property type="term" value="P:ERAD pathway"/>
    <property type="evidence" value="ECO:0007669"/>
    <property type="project" value="TreeGrafter"/>
</dbReference>
<keyword evidence="7 12" id="KW-0256">Endoplasmic reticulum</keyword>
<keyword evidence="3" id="KW-0479">Metal-binding</keyword>
<feature type="binding site" evidence="13">
    <location>
        <position position="129"/>
    </location>
    <ligand>
        <name>an alpha-D-glucoside</name>
        <dbReference type="ChEBI" id="CHEBI:22390"/>
    </ligand>
</feature>
<keyword evidence="6" id="KW-0677">Repeat</keyword>
<dbReference type="SUPFAM" id="SSF63887">
    <property type="entry name" value="P-domain of calnexin/calreticulin"/>
    <property type="match status" value="1"/>
</dbReference>
<dbReference type="GO" id="GO:0030246">
    <property type="term" value="F:carbohydrate binding"/>
    <property type="evidence" value="ECO:0007669"/>
    <property type="project" value="UniProtKB-KW"/>
</dbReference>
<evidence type="ECO:0000256" key="12">
    <source>
        <dbReference type="PIRNR" id="PIRNR002356"/>
    </source>
</evidence>
<proteinExistence type="inferred from homology"/>
<dbReference type="EMBL" id="AJWJ01000057">
    <property type="protein sequence ID" value="KAF2076542.1"/>
    <property type="molecule type" value="Genomic_DNA"/>
</dbReference>
<evidence type="ECO:0000256" key="14">
    <source>
        <dbReference type="PIRSR" id="PIRSR002356-3"/>
    </source>
</evidence>
<name>A0A8J4Q1S7_9MYCE</name>
<keyword evidence="10 14" id="KW-1015">Disulfide bond</keyword>
<evidence type="ECO:0000256" key="8">
    <source>
        <dbReference type="ARBA" id="ARBA00022833"/>
    </source>
</evidence>
<dbReference type="Pfam" id="PF00262">
    <property type="entry name" value="Calreticulin"/>
    <property type="match status" value="2"/>
</dbReference>
<feature type="disulfide bond" evidence="14">
    <location>
        <begin position="106"/>
        <end position="138"/>
    </location>
</feature>
<reference evidence="17" key="1">
    <citation type="submission" date="2020-01" db="EMBL/GenBank/DDBJ databases">
        <title>Development of genomics and gene disruption for Polysphondylium violaceum indicates a role for the polyketide synthase stlB in stalk morphogenesis.</title>
        <authorList>
            <person name="Narita B."/>
            <person name="Kawabe Y."/>
            <person name="Kin K."/>
            <person name="Saito T."/>
            <person name="Gibbs R."/>
            <person name="Kuspa A."/>
            <person name="Muzny D."/>
            <person name="Queller D."/>
            <person name="Richards S."/>
            <person name="Strassman J."/>
            <person name="Sucgang R."/>
            <person name="Worley K."/>
            <person name="Schaap P."/>
        </authorList>
    </citation>
    <scope>NUCLEOTIDE SEQUENCE</scope>
    <source>
        <strain evidence="17">QSvi11</strain>
    </source>
</reference>
<keyword evidence="11 12" id="KW-0143">Chaperone</keyword>
<keyword evidence="4 15" id="KW-0732">Signal</keyword>
<keyword evidence="9" id="KW-0106">Calcium</keyword>
<dbReference type="OrthoDB" id="1938156at2759"/>
<dbReference type="PROSITE" id="PS00805">
    <property type="entry name" value="CALRETICULIN_REPEAT"/>
    <property type="match status" value="1"/>
</dbReference>
<feature type="signal peptide" evidence="15">
    <location>
        <begin position="1"/>
        <end position="20"/>
    </location>
</feature>
<evidence type="ECO:0000256" key="15">
    <source>
        <dbReference type="RuleBase" id="RU362126"/>
    </source>
</evidence>
<feature type="chain" id="PRO_5035340769" description="Calreticulin" evidence="15">
    <location>
        <begin position="21"/>
        <end position="432"/>
    </location>
</feature>
<dbReference type="FunFam" id="2.10.250.10:FF:000002">
    <property type="entry name" value="Calreticulin"/>
    <property type="match status" value="1"/>
</dbReference>
<evidence type="ECO:0000313" key="18">
    <source>
        <dbReference type="Proteomes" id="UP000695562"/>
    </source>
</evidence>
<comment type="similarity">
    <text evidence="2 12 15">Belongs to the calreticulin family.</text>
</comment>
<evidence type="ECO:0000256" key="13">
    <source>
        <dbReference type="PIRSR" id="PIRSR002356-1"/>
    </source>
</evidence>
<evidence type="ECO:0000256" key="9">
    <source>
        <dbReference type="ARBA" id="ARBA00022837"/>
    </source>
</evidence>
<dbReference type="PANTHER" id="PTHR11073:SF2">
    <property type="entry name" value="CALRETICULIN"/>
    <property type="match status" value="1"/>
</dbReference>
<dbReference type="InterPro" id="IPR018124">
    <property type="entry name" value="Calret/calnex_CS"/>
</dbReference>
<evidence type="ECO:0000256" key="2">
    <source>
        <dbReference type="ARBA" id="ARBA00010983"/>
    </source>
</evidence>
<keyword evidence="8" id="KW-0862">Zinc</keyword>
<dbReference type="GO" id="GO:0005789">
    <property type="term" value="C:endoplasmic reticulum membrane"/>
    <property type="evidence" value="ECO:0007669"/>
    <property type="project" value="TreeGrafter"/>
</dbReference>
<accession>A0A8J4Q1S7</accession>
<dbReference type="GO" id="GO:0005509">
    <property type="term" value="F:calcium ion binding"/>
    <property type="evidence" value="ECO:0007669"/>
    <property type="project" value="InterPro"/>
</dbReference>
<feature type="binding site" evidence="13">
    <location>
        <position position="319"/>
    </location>
    <ligand>
        <name>an alpha-D-glucoside</name>
        <dbReference type="ChEBI" id="CHEBI:22390"/>
    </ligand>
</feature>
<evidence type="ECO:0000256" key="7">
    <source>
        <dbReference type="ARBA" id="ARBA00022824"/>
    </source>
</evidence>
<gene>
    <name evidence="17" type="ORF">CYY_002156</name>
</gene>
<comment type="subcellular location">
    <subcellularLocation>
        <location evidence="1 12">Endoplasmic reticulum lumen</location>
    </subcellularLocation>
</comment>
<dbReference type="InterPro" id="IPR009169">
    <property type="entry name" value="Calreticulin"/>
</dbReference>
<evidence type="ECO:0000256" key="16">
    <source>
        <dbReference type="SAM" id="MobiDB-lite"/>
    </source>
</evidence>
<protein>
    <recommendedName>
        <fullName evidence="12">Calreticulin</fullName>
    </recommendedName>
</protein>
<dbReference type="AlphaFoldDB" id="A0A8J4Q1S7"/>
<feature type="compositionally biased region" description="Basic and acidic residues" evidence="16">
    <location>
        <begin position="414"/>
        <end position="432"/>
    </location>
</feature>
<dbReference type="PIRSF" id="PIRSF002356">
    <property type="entry name" value="Calreticulin"/>
    <property type="match status" value="1"/>
</dbReference>
<evidence type="ECO:0000256" key="5">
    <source>
        <dbReference type="ARBA" id="ARBA00022734"/>
    </source>
</evidence>
<keyword evidence="18" id="KW-1185">Reference proteome</keyword>
<evidence type="ECO:0000313" key="17">
    <source>
        <dbReference type="EMBL" id="KAF2076542.1"/>
    </source>
</evidence>
<dbReference type="FunFam" id="2.60.120.200:FF:000018">
    <property type="entry name" value="Calreticulin 1b"/>
    <property type="match status" value="1"/>
</dbReference>
<feature type="region of interest" description="Disordered" evidence="16">
    <location>
        <begin position="355"/>
        <end position="432"/>
    </location>
</feature>
<organism evidence="17 18">
    <name type="scientific">Polysphondylium violaceum</name>
    <dbReference type="NCBI Taxonomy" id="133409"/>
    <lineage>
        <taxon>Eukaryota</taxon>
        <taxon>Amoebozoa</taxon>
        <taxon>Evosea</taxon>
        <taxon>Eumycetozoa</taxon>
        <taxon>Dictyostelia</taxon>
        <taxon>Dictyosteliales</taxon>
        <taxon>Dictyosteliaceae</taxon>
        <taxon>Polysphondylium</taxon>
    </lineage>
</organism>
<feature type="compositionally biased region" description="Basic and acidic residues" evidence="16">
    <location>
        <begin position="355"/>
        <end position="399"/>
    </location>
</feature>
<evidence type="ECO:0000256" key="10">
    <source>
        <dbReference type="ARBA" id="ARBA00023157"/>
    </source>
</evidence>
<feature type="binding site" evidence="13">
    <location>
        <position position="112"/>
    </location>
    <ligand>
        <name>an alpha-D-glucoside</name>
        <dbReference type="ChEBI" id="CHEBI:22390"/>
    </ligand>
</feature>
<dbReference type="Proteomes" id="UP000695562">
    <property type="component" value="Unassembled WGS sequence"/>
</dbReference>
<dbReference type="InterPro" id="IPR013320">
    <property type="entry name" value="ConA-like_dom_sf"/>
</dbReference>
<evidence type="ECO:0000256" key="3">
    <source>
        <dbReference type="ARBA" id="ARBA00022723"/>
    </source>
</evidence>
<feature type="binding site" evidence="13">
    <location>
        <position position="110"/>
    </location>
    <ligand>
        <name>an alpha-D-glucoside</name>
        <dbReference type="ChEBI" id="CHEBI:22390"/>
    </ligand>
</feature>
<dbReference type="PROSITE" id="PS00804">
    <property type="entry name" value="CALRETICULIN_2"/>
    <property type="match status" value="1"/>
</dbReference>